<dbReference type="SUPFAM" id="SSF56801">
    <property type="entry name" value="Acetyl-CoA synthetase-like"/>
    <property type="match status" value="1"/>
</dbReference>
<name>Q22W89_TETTS</name>
<feature type="domain" description="AMP-dependent synthetase/ligase" evidence="3">
    <location>
        <begin position="43"/>
        <end position="434"/>
    </location>
</feature>
<protein>
    <submittedName>
        <fullName evidence="5">Acyl-CoA synthetase family (AMP-forming)/AMP-acid ligase family protein</fullName>
    </submittedName>
</protein>
<dbReference type="InterPro" id="IPR042099">
    <property type="entry name" value="ANL_N_sf"/>
</dbReference>
<dbReference type="FunFam" id="3.40.50.12780:FF:000003">
    <property type="entry name" value="Long-chain-fatty-acid--CoA ligase FadD"/>
    <property type="match status" value="1"/>
</dbReference>
<dbReference type="Pfam" id="PF00501">
    <property type="entry name" value="AMP-binding"/>
    <property type="match status" value="1"/>
</dbReference>
<dbReference type="InterPro" id="IPR045851">
    <property type="entry name" value="AMP-bd_C_sf"/>
</dbReference>
<dbReference type="GeneID" id="7835191"/>
<evidence type="ECO:0000256" key="2">
    <source>
        <dbReference type="ARBA" id="ARBA00022598"/>
    </source>
</evidence>
<reference evidence="6" key="1">
    <citation type="journal article" date="2006" name="PLoS Biol.">
        <title>Macronuclear genome sequence of the ciliate Tetrahymena thermophila, a model eukaryote.</title>
        <authorList>
            <person name="Eisen J.A."/>
            <person name="Coyne R.S."/>
            <person name="Wu M."/>
            <person name="Wu D."/>
            <person name="Thiagarajan M."/>
            <person name="Wortman J.R."/>
            <person name="Badger J.H."/>
            <person name="Ren Q."/>
            <person name="Amedeo P."/>
            <person name="Jones K.M."/>
            <person name="Tallon L.J."/>
            <person name="Delcher A.L."/>
            <person name="Salzberg S.L."/>
            <person name="Silva J.C."/>
            <person name="Haas B.J."/>
            <person name="Majoros W.H."/>
            <person name="Farzad M."/>
            <person name="Carlton J.M."/>
            <person name="Smith R.K. Jr."/>
            <person name="Garg J."/>
            <person name="Pearlman R.E."/>
            <person name="Karrer K.M."/>
            <person name="Sun L."/>
            <person name="Manning G."/>
            <person name="Elde N.C."/>
            <person name="Turkewitz A.P."/>
            <person name="Asai D.J."/>
            <person name="Wilkes D.E."/>
            <person name="Wang Y."/>
            <person name="Cai H."/>
            <person name="Collins K."/>
            <person name="Stewart B.A."/>
            <person name="Lee S.R."/>
            <person name="Wilamowska K."/>
            <person name="Weinberg Z."/>
            <person name="Ruzzo W.L."/>
            <person name="Wloga D."/>
            <person name="Gaertig J."/>
            <person name="Frankel J."/>
            <person name="Tsao C.-C."/>
            <person name="Gorovsky M.A."/>
            <person name="Keeling P.J."/>
            <person name="Waller R.F."/>
            <person name="Patron N.J."/>
            <person name="Cherry J.M."/>
            <person name="Stover N.A."/>
            <person name="Krieger C.J."/>
            <person name="del Toro C."/>
            <person name="Ryder H.F."/>
            <person name="Williamson S.C."/>
            <person name="Barbeau R.A."/>
            <person name="Hamilton E.P."/>
            <person name="Orias E."/>
        </authorList>
    </citation>
    <scope>NUCLEOTIDE SEQUENCE [LARGE SCALE GENOMIC DNA]</scope>
    <source>
        <strain evidence="6">SB210</strain>
    </source>
</reference>
<dbReference type="GO" id="GO:0006631">
    <property type="term" value="P:fatty acid metabolic process"/>
    <property type="evidence" value="ECO:0007669"/>
    <property type="project" value="TreeGrafter"/>
</dbReference>
<comment type="similarity">
    <text evidence="1">Belongs to the ATP-dependent AMP-binding enzyme family.</text>
</comment>
<dbReference type="InterPro" id="IPR000873">
    <property type="entry name" value="AMP-dep_synth/lig_dom"/>
</dbReference>
<dbReference type="PANTHER" id="PTHR43201">
    <property type="entry name" value="ACYL-COA SYNTHETASE"/>
    <property type="match status" value="1"/>
</dbReference>
<gene>
    <name evidence="5" type="ORF">TTHERM_00158450</name>
</gene>
<evidence type="ECO:0000313" key="5">
    <source>
        <dbReference type="EMBL" id="EAR89528.1"/>
    </source>
</evidence>
<sequence length="589" mass="66598">MIRNIIKYSFTKRSISNAPISLSYVHGVSSKPLSYITIGEKLREQAYKISDQVAIISHLQKKQFTYSELYRTCEKVAASLLSLGLKKGDRIGIYSPNNYEWVITQYAASMADLILVNINPAYQEHELEYCLKKVGVKAIVMASHHRKSDYVKFINNIVPELQTSDIGKLKSAKLPNLKFVIRIDDEKTPGMMSFKSLYELAGSKDYQKLHTTMRITEPDDATNIQFTSGTTGNPKGATLTHFNILNNGYLLGQRLGLVQSDKICLSVPLYHCFGMVMGNLAALNYGSTIVLPSEGFNPQHSMQSVGEYQITTMYGVPTMFYEYIKEYEHNPKLYNISTLRKGIMAGALCPQSLMSKLINEWKMTDLQIAYGMTETSPISFQTESSDNLEDKCGTVGKIFPHTEAKIINSKGKILERGQSGELCIRGYPVMQKYWADIRNTNKTIDTNGWLKTGDVAVMDDRGYVKIVGRIKEMIIRGGENIYPKEIEEFLRTHPSIMDVQVVGVPNQKFGEETFALIRLKQNQEVKPLDIAEFCKGQIAHYKVPKYVKFVDSFPLTITGKPQKFKMVASIKEEMNGSEQNLDKYSIRSY</sequence>
<dbReference type="Pfam" id="PF13193">
    <property type="entry name" value="AMP-binding_C"/>
    <property type="match status" value="1"/>
</dbReference>
<dbReference type="Gene3D" id="3.30.300.30">
    <property type="match status" value="1"/>
</dbReference>
<keyword evidence="6" id="KW-1185">Reference proteome</keyword>
<dbReference type="PANTHER" id="PTHR43201:SF30">
    <property type="entry name" value="AMP-DEPENDENT SYNTHETASE_LIGASE DOMAIN-CONTAINING PROTEIN"/>
    <property type="match status" value="1"/>
</dbReference>
<dbReference type="KEGG" id="tet:TTHERM_00158450"/>
<dbReference type="HOGENOM" id="CLU_000022_59_7_1"/>
<dbReference type="EMBL" id="GG662820">
    <property type="protein sequence ID" value="EAR89528.1"/>
    <property type="molecule type" value="Genomic_DNA"/>
</dbReference>
<dbReference type="STRING" id="312017.Q22W89"/>
<organism evidence="5 6">
    <name type="scientific">Tetrahymena thermophila (strain SB210)</name>
    <dbReference type="NCBI Taxonomy" id="312017"/>
    <lineage>
        <taxon>Eukaryota</taxon>
        <taxon>Sar</taxon>
        <taxon>Alveolata</taxon>
        <taxon>Ciliophora</taxon>
        <taxon>Intramacronucleata</taxon>
        <taxon>Oligohymenophorea</taxon>
        <taxon>Hymenostomatida</taxon>
        <taxon>Tetrahymenina</taxon>
        <taxon>Tetrahymenidae</taxon>
        <taxon>Tetrahymena</taxon>
    </lineage>
</organism>
<dbReference type="AlphaFoldDB" id="Q22W89"/>
<evidence type="ECO:0000259" key="3">
    <source>
        <dbReference type="Pfam" id="PF00501"/>
    </source>
</evidence>
<dbReference type="eggNOG" id="KOG1177">
    <property type="taxonomic scope" value="Eukaryota"/>
</dbReference>
<accession>Q22W89</accession>
<dbReference type="FunFam" id="3.30.300.30:FF:000008">
    <property type="entry name" value="2,3-dihydroxybenzoate-AMP ligase"/>
    <property type="match status" value="1"/>
</dbReference>
<dbReference type="InterPro" id="IPR025110">
    <property type="entry name" value="AMP-bd_C"/>
</dbReference>
<dbReference type="Proteomes" id="UP000009168">
    <property type="component" value="Unassembled WGS sequence"/>
</dbReference>
<evidence type="ECO:0000259" key="4">
    <source>
        <dbReference type="Pfam" id="PF13193"/>
    </source>
</evidence>
<dbReference type="PROSITE" id="PS00455">
    <property type="entry name" value="AMP_BINDING"/>
    <property type="match status" value="1"/>
</dbReference>
<dbReference type="GO" id="GO:0031956">
    <property type="term" value="F:medium-chain fatty acid-CoA ligase activity"/>
    <property type="evidence" value="ECO:0007669"/>
    <property type="project" value="TreeGrafter"/>
</dbReference>
<dbReference type="RefSeq" id="XP_001009773.1">
    <property type="nucleotide sequence ID" value="XM_001009773.1"/>
</dbReference>
<dbReference type="OMA" id="ICCRGYN"/>
<dbReference type="InterPro" id="IPR020845">
    <property type="entry name" value="AMP-binding_CS"/>
</dbReference>
<feature type="domain" description="AMP-binding enzyme C-terminal" evidence="4">
    <location>
        <begin position="485"/>
        <end position="560"/>
    </location>
</feature>
<evidence type="ECO:0000256" key="1">
    <source>
        <dbReference type="ARBA" id="ARBA00006432"/>
    </source>
</evidence>
<proteinExistence type="inferred from homology"/>
<dbReference type="InParanoid" id="Q22W89"/>
<keyword evidence="2 5" id="KW-0436">Ligase</keyword>
<dbReference type="OrthoDB" id="16262at2759"/>
<evidence type="ECO:0000313" key="6">
    <source>
        <dbReference type="Proteomes" id="UP000009168"/>
    </source>
</evidence>
<dbReference type="Gene3D" id="3.40.50.12780">
    <property type="entry name" value="N-terminal domain of ligase-like"/>
    <property type="match status" value="1"/>
</dbReference>